<dbReference type="InterPro" id="IPR000620">
    <property type="entry name" value="EamA_dom"/>
</dbReference>
<keyword evidence="6 11" id="KW-0812">Transmembrane</keyword>
<dbReference type="Pfam" id="PF00892">
    <property type="entry name" value="EamA"/>
    <property type="match status" value="1"/>
</dbReference>
<organism evidence="13 14">
    <name type="scientific">Eiseniibacteriota bacterium</name>
    <dbReference type="NCBI Taxonomy" id="2212470"/>
    <lineage>
        <taxon>Bacteria</taxon>
        <taxon>Candidatus Eiseniibacteriota</taxon>
    </lineage>
</organism>
<dbReference type="EMBL" id="JAGQHS010000034">
    <property type="protein sequence ID" value="MCA9755872.1"/>
    <property type="molecule type" value="Genomic_DNA"/>
</dbReference>
<evidence type="ECO:0000256" key="4">
    <source>
        <dbReference type="ARBA" id="ARBA00022519"/>
    </source>
</evidence>
<dbReference type="SUPFAM" id="SSF103481">
    <property type="entry name" value="Multidrug resistance efflux transporter EmrE"/>
    <property type="match status" value="1"/>
</dbReference>
<dbReference type="PANTHER" id="PTHR30561">
    <property type="entry name" value="SMR FAMILY PROTON-DEPENDENT DRUG EFFLUX TRANSPORTER SUGE"/>
    <property type="match status" value="1"/>
</dbReference>
<dbReference type="Gene3D" id="1.10.3730.20">
    <property type="match status" value="1"/>
</dbReference>
<protein>
    <submittedName>
        <fullName evidence="13">EamA family transporter</fullName>
    </submittedName>
</protein>
<reference evidence="13" key="1">
    <citation type="submission" date="2020-04" db="EMBL/GenBank/DDBJ databases">
        <authorList>
            <person name="Zhang T."/>
        </authorList>
    </citation>
    <scope>NUCLEOTIDE SEQUENCE</scope>
    <source>
        <strain evidence="13">HKST-UBA02</strain>
    </source>
</reference>
<keyword evidence="10 11" id="KW-0472">Membrane</keyword>
<comment type="subcellular location">
    <subcellularLocation>
        <location evidence="1">Cell membrane</location>
        <topology evidence="1">Multi-pass membrane protein</topology>
    </subcellularLocation>
</comment>
<keyword evidence="4" id="KW-0997">Cell inner membrane</keyword>
<dbReference type="PANTHER" id="PTHR30561:SF9">
    <property type="entry name" value="4-AMINO-4-DEOXY-L-ARABINOSE-PHOSPHOUNDECAPRENOL FLIPPASE SUBUNIT ARNF-RELATED"/>
    <property type="match status" value="1"/>
</dbReference>
<feature type="transmembrane region" description="Helical" evidence="11">
    <location>
        <begin position="100"/>
        <end position="117"/>
    </location>
</feature>
<keyword evidence="7" id="KW-0448">Lipopolysaccharide biosynthesis</keyword>
<evidence type="ECO:0000256" key="2">
    <source>
        <dbReference type="ARBA" id="ARBA00022475"/>
    </source>
</evidence>
<keyword evidence="9" id="KW-0443">Lipid metabolism</keyword>
<feature type="domain" description="EamA" evidence="12">
    <location>
        <begin position="49"/>
        <end position="117"/>
    </location>
</feature>
<dbReference type="GO" id="GO:0005886">
    <property type="term" value="C:plasma membrane"/>
    <property type="evidence" value="ECO:0007669"/>
    <property type="project" value="UniProtKB-SubCell"/>
</dbReference>
<evidence type="ECO:0000256" key="7">
    <source>
        <dbReference type="ARBA" id="ARBA00022985"/>
    </source>
</evidence>
<keyword evidence="8 11" id="KW-1133">Transmembrane helix</keyword>
<evidence type="ECO:0000256" key="3">
    <source>
        <dbReference type="ARBA" id="ARBA00022516"/>
    </source>
</evidence>
<feature type="transmembrane region" description="Helical" evidence="11">
    <location>
        <begin position="74"/>
        <end position="94"/>
    </location>
</feature>
<evidence type="ECO:0000256" key="10">
    <source>
        <dbReference type="ARBA" id="ARBA00023136"/>
    </source>
</evidence>
<dbReference type="InterPro" id="IPR000390">
    <property type="entry name" value="Small_drug/metabolite_transptr"/>
</dbReference>
<gene>
    <name evidence="13" type="ORF">KDA27_08735</name>
</gene>
<name>A0A956SCU8_UNCEI</name>
<accession>A0A956SCU8</accession>
<sequence length="119" mass="12808">MIPLLIVFIAVCFSVTGELFLKAGMNEIGAFGISDLIPTMGRILKHPRILTGFASIGIGAVFWLAALARVELSWAYPMLSLGYILALVLSALFLGESISFVRWIGVLVIVIGVILVSRS</sequence>
<feature type="transmembrane region" description="Helical" evidence="11">
    <location>
        <begin position="49"/>
        <end position="67"/>
    </location>
</feature>
<keyword evidence="5" id="KW-0441">Lipid A biosynthesis</keyword>
<dbReference type="Proteomes" id="UP000739538">
    <property type="component" value="Unassembled WGS sequence"/>
</dbReference>
<evidence type="ECO:0000313" key="14">
    <source>
        <dbReference type="Proteomes" id="UP000739538"/>
    </source>
</evidence>
<dbReference type="GO" id="GO:0022857">
    <property type="term" value="F:transmembrane transporter activity"/>
    <property type="evidence" value="ECO:0007669"/>
    <property type="project" value="InterPro"/>
</dbReference>
<keyword evidence="2" id="KW-1003">Cell membrane</keyword>
<evidence type="ECO:0000256" key="11">
    <source>
        <dbReference type="SAM" id="Phobius"/>
    </source>
</evidence>
<evidence type="ECO:0000256" key="6">
    <source>
        <dbReference type="ARBA" id="ARBA00022692"/>
    </source>
</evidence>
<evidence type="ECO:0000256" key="5">
    <source>
        <dbReference type="ARBA" id="ARBA00022556"/>
    </source>
</evidence>
<evidence type="ECO:0000256" key="8">
    <source>
        <dbReference type="ARBA" id="ARBA00022989"/>
    </source>
</evidence>
<evidence type="ECO:0000256" key="1">
    <source>
        <dbReference type="ARBA" id="ARBA00004651"/>
    </source>
</evidence>
<dbReference type="AlphaFoldDB" id="A0A956SCU8"/>
<dbReference type="InterPro" id="IPR037185">
    <property type="entry name" value="EmrE-like"/>
</dbReference>
<keyword evidence="3" id="KW-0444">Lipid biosynthesis</keyword>
<evidence type="ECO:0000313" key="13">
    <source>
        <dbReference type="EMBL" id="MCA9755872.1"/>
    </source>
</evidence>
<evidence type="ECO:0000256" key="9">
    <source>
        <dbReference type="ARBA" id="ARBA00023098"/>
    </source>
</evidence>
<comment type="caution">
    <text evidence="13">The sequence shown here is derived from an EMBL/GenBank/DDBJ whole genome shotgun (WGS) entry which is preliminary data.</text>
</comment>
<dbReference type="GO" id="GO:0009103">
    <property type="term" value="P:lipopolysaccharide biosynthetic process"/>
    <property type="evidence" value="ECO:0007669"/>
    <property type="project" value="UniProtKB-KW"/>
</dbReference>
<evidence type="ECO:0000259" key="12">
    <source>
        <dbReference type="Pfam" id="PF00892"/>
    </source>
</evidence>
<proteinExistence type="predicted"/>
<reference evidence="13" key="2">
    <citation type="journal article" date="2021" name="Microbiome">
        <title>Successional dynamics and alternative stable states in a saline activated sludge microbial community over 9 years.</title>
        <authorList>
            <person name="Wang Y."/>
            <person name="Ye J."/>
            <person name="Ju F."/>
            <person name="Liu L."/>
            <person name="Boyd J.A."/>
            <person name="Deng Y."/>
            <person name="Parks D.H."/>
            <person name="Jiang X."/>
            <person name="Yin X."/>
            <person name="Woodcroft B.J."/>
            <person name="Tyson G.W."/>
            <person name="Hugenholtz P."/>
            <person name="Polz M.F."/>
            <person name="Zhang T."/>
        </authorList>
    </citation>
    <scope>NUCLEOTIDE SEQUENCE</scope>
    <source>
        <strain evidence="13">HKST-UBA02</strain>
    </source>
</reference>